<dbReference type="EMBL" id="KN837174">
    <property type="protein sequence ID" value="KIJ36854.1"/>
    <property type="molecule type" value="Genomic_DNA"/>
</dbReference>
<dbReference type="Proteomes" id="UP000054279">
    <property type="component" value="Unassembled WGS sequence"/>
</dbReference>
<sequence>MMPSPSASGAASSMPHYVALFKGSLTKDGRVQIPLHCAVGTSPSHPPVHPAGHLAGHPSAEHQLTMMPSPSASGAASSMPHYVASFEGSLTKDGRKLLASAIESHRYLVNCIDNADTSSDASTSIRPLPHSLSSPALHNMLMDKTQFDVIHMGHRYNTLNGMSSAYDMLAVLPPIPSATDIQLMTPEALRDMNNEADTNEDTSSPSGIELTGQQDSEATVTFLNKHDSFVRKLQTHPIYSHKRYVSRSYHQMVYDNVHNVIKKPALRYAEYDANPHRSPYKASEPAEVAHKKVFWQSLVHRLDKGAQTVMKKISPFKLCDKLQRKEKLKRTKVEHHASVYYGPKEGTLLKLNHWVSTPALWTIPRCKSFKREGADDTIETIQTMADITPRTSVSVRSFPTT</sequence>
<reference evidence="2 3" key="1">
    <citation type="submission" date="2014-06" db="EMBL/GenBank/DDBJ databases">
        <title>Evolutionary Origins and Diversification of the Mycorrhizal Mutualists.</title>
        <authorList>
            <consortium name="DOE Joint Genome Institute"/>
            <consortium name="Mycorrhizal Genomics Consortium"/>
            <person name="Kohler A."/>
            <person name="Kuo A."/>
            <person name="Nagy L.G."/>
            <person name="Floudas D."/>
            <person name="Copeland A."/>
            <person name="Barry K.W."/>
            <person name="Cichocki N."/>
            <person name="Veneault-Fourrey C."/>
            <person name="LaButti K."/>
            <person name="Lindquist E.A."/>
            <person name="Lipzen A."/>
            <person name="Lundell T."/>
            <person name="Morin E."/>
            <person name="Murat C."/>
            <person name="Riley R."/>
            <person name="Ohm R."/>
            <person name="Sun H."/>
            <person name="Tunlid A."/>
            <person name="Henrissat B."/>
            <person name="Grigoriev I.V."/>
            <person name="Hibbett D.S."/>
            <person name="Martin F."/>
        </authorList>
    </citation>
    <scope>NUCLEOTIDE SEQUENCE [LARGE SCALE GENOMIC DNA]</scope>
    <source>
        <strain evidence="2 3">SS14</strain>
    </source>
</reference>
<proteinExistence type="predicted"/>
<feature type="compositionally biased region" description="Polar residues" evidence="1">
    <location>
        <begin position="201"/>
        <end position="214"/>
    </location>
</feature>
<evidence type="ECO:0000256" key="1">
    <source>
        <dbReference type="SAM" id="MobiDB-lite"/>
    </source>
</evidence>
<feature type="region of interest" description="Disordered" evidence="1">
    <location>
        <begin position="194"/>
        <end position="214"/>
    </location>
</feature>
<keyword evidence="3" id="KW-1185">Reference proteome</keyword>
<protein>
    <submittedName>
        <fullName evidence="2">Uncharacterized protein</fullName>
    </submittedName>
</protein>
<evidence type="ECO:0000313" key="2">
    <source>
        <dbReference type="EMBL" id="KIJ36854.1"/>
    </source>
</evidence>
<evidence type="ECO:0000313" key="3">
    <source>
        <dbReference type="Proteomes" id="UP000054279"/>
    </source>
</evidence>
<accession>A0A0C9UQ73</accession>
<gene>
    <name evidence="2" type="ORF">M422DRAFT_260718</name>
</gene>
<organism evidence="2 3">
    <name type="scientific">Sphaerobolus stellatus (strain SS14)</name>
    <dbReference type="NCBI Taxonomy" id="990650"/>
    <lineage>
        <taxon>Eukaryota</taxon>
        <taxon>Fungi</taxon>
        <taxon>Dikarya</taxon>
        <taxon>Basidiomycota</taxon>
        <taxon>Agaricomycotina</taxon>
        <taxon>Agaricomycetes</taxon>
        <taxon>Phallomycetidae</taxon>
        <taxon>Geastrales</taxon>
        <taxon>Sphaerobolaceae</taxon>
        <taxon>Sphaerobolus</taxon>
    </lineage>
</organism>
<dbReference type="AlphaFoldDB" id="A0A0C9UQ73"/>
<name>A0A0C9UQ73_SPHS4</name>
<dbReference type="HOGENOM" id="CLU_687303_0_0_1"/>